<gene>
    <name evidence="3" type="ORF">BXYJ_LOCUS8873</name>
</gene>
<evidence type="ECO:0000256" key="2">
    <source>
        <dbReference type="SAM" id="Phobius"/>
    </source>
</evidence>
<protein>
    <submittedName>
        <fullName evidence="3">(pine wood nematode) hypothetical protein</fullName>
    </submittedName>
</protein>
<proteinExistence type="predicted"/>
<evidence type="ECO:0000256" key="1">
    <source>
        <dbReference type="SAM" id="MobiDB-lite"/>
    </source>
</evidence>
<feature type="compositionally biased region" description="Low complexity" evidence="1">
    <location>
        <begin position="8"/>
        <end position="28"/>
    </location>
</feature>
<keyword evidence="5" id="KW-1185">Reference proteome</keyword>
<dbReference type="EMBL" id="CAJFCV020000004">
    <property type="protein sequence ID" value="CAG9115400.1"/>
    <property type="molecule type" value="Genomic_DNA"/>
</dbReference>
<evidence type="ECO:0000313" key="6">
    <source>
        <dbReference type="WBParaSite" id="BXY_0026500.1"/>
    </source>
</evidence>
<dbReference type="WBParaSite" id="BXY_0026500.1">
    <property type="protein sequence ID" value="BXY_0026500.1"/>
    <property type="gene ID" value="BXY_0026500"/>
</dbReference>
<evidence type="ECO:0000313" key="3">
    <source>
        <dbReference type="EMBL" id="CAD5226094.1"/>
    </source>
</evidence>
<keyword evidence="2" id="KW-0812">Transmembrane</keyword>
<evidence type="ECO:0000313" key="5">
    <source>
        <dbReference type="Proteomes" id="UP000659654"/>
    </source>
</evidence>
<dbReference type="EMBL" id="CAJFDI010000004">
    <property type="protein sequence ID" value="CAD5226094.1"/>
    <property type="molecule type" value="Genomic_DNA"/>
</dbReference>
<feature type="transmembrane region" description="Helical" evidence="2">
    <location>
        <begin position="79"/>
        <end position="97"/>
    </location>
</feature>
<sequence length="172" mass="19017">MSSQHFCTPSTSTLTNSPTQTHSSTESSTEFRGGSYSSTLPQNSSTLSDDSTTSTCSELDIEDDQTRTWALCPIGYDKAIMIASFIAIYASLFLFYAQHHIVVLLVMTALIMFWVVCLFTSGMLCVIYLMLRISKMELGDVPEVETIVSSITVLETVVIRQDSMDEPVEVKV</sequence>
<dbReference type="Proteomes" id="UP000582659">
    <property type="component" value="Unassembled WGS sequence"/>
</dbReference>
<dbReference type="AlphaFoldDB" id="A0A1I7RHT6"/>
<organism evidence="4 6">
    <name type="scientific">Bursaphelenchus xylophilus</name>
    <name type="common">Pinewood nematode worm</name>
    <name type="synonym">Aphelenchoides xylophilus</name>
    <dbReference type="NCBI Taxonomy" id="6326"/>
    <lineage>
        <taxon>Eukaryota</taxon>
        <taxon>Metazoa</taxon>
        <taxon>Ecdysozoa</taxon>
        <taxon>Nematoda</taxon>
        <taxon>Chromadorea</taxon>
        <taxon>Rhabditida</taxon>
        <taxon>Tylenchina</taxon>
        <taxon>Tylenchomorpha</taxon>
        <taxon>Aphelenchoidea</taxon>
        <taxon>Aphelenchoididae</taxon>
        <taxon>Bursaphelenchus</taxon>
    </lineage>
</organism>
<evidence type="ECO:0000313" key="4">
    <source>
        <dbReference type="Proteomes" id="UP000095284"/>
    </source>
</evidence>
<feature type="region of interest" description="Disordered" evidence="1">
    <location>
        <begin position="1"/>
        <end position="52"/>
    </location>
</feature>
<accession>A0A1I7RHT6</accession>
<dbReference type="Proteomes" id="UP000095284">
    <property type="component" value="Unplaced"/>
</dbReference>
<dbReference type="OrthoDB" id="5855915at2759"/>
<dbReference type="SMR" id="A0A1I7RHT6"/>
<keyword evidence="2" id="KW-1133">Transmembrane helix</keyword>
<keyword evidence="2" id="KW-0472">Membrane</keyword>
<name>A0A1I7RHT6_BURXY</name>
<reference evidence="3" key="2">
    <citation type="submission" date="2020-09" db="EMBL/GenBank/DDBJ databases">
        <authorList>
            <person name="Kikuchi T."/>
        </authorList>
    </citation>
    <scope>NUCLEOTIDE SEQUENCE</scope>
    <source>
        <strain evidence="3">Ka4C1</strain>
    </source>
</reference>
<feature type="transmembrane region" description="Helical" evidence="2">
    <location>
        <begin position="103"/>
        <end position="131"/>
    </location>
</feature>
<reference evidence="6" key="1">
    <citation type="submission" date="2016-11" db="UniProtKB">
        <authorList>
            <consortium name="WormBaseParasite"/>
        </authorList>
    </citation>
    <scope>IDENTIFICATION</scope>
</reference>
<dbReference type="Proteomes" id="UP000659654">
    <property type="component" value="Unassembled WGS sequence"/>
</dbReference>